<sequence length="48" mass="5536">MRQKRADRGHFFIYPNPKVEIAKIVLSLALSVFAKNISPTHRFGGYFL</sequence>
<organism evidence="1">
    <name type="scientific">hydrothermal vent metagenome</name>
    <dbReference type="NCBI Taxonomy" id="652676"/>
    <lineage>
        <taxon>unclassified sequences</taxon>
        <taxon>metagenomes</taxon>
        <taxon>ecological metagenomes</taxon>
    </lineage>
</organism>
<protein>
    <submittedName>
        <fullName evidence="1">Uncharacterized protein</fullName>
    </submittedName>
</protein>
<gene>
    <name evidence="1" type="ORF">MNB_SUP05-SYMBIONT-7-339</name>
</gene>
<reference evidence="1" key="1">
    <citation type="submission" date="2016-10" db="EMBL/GenBank/DDBJ databases">
        <authorList>
            <person name="de Groot N.N."/>
        </authorList>
    </citation>
    <scope>NUCLEOTIDE SEQUENCE</scope>
</reference>
<accession>A0A1W1E351</accession>
<proteinExistence type="predicted"/>
<dbReference type="AlphaFoldDB" id="A0A1W1E351"/>
<evidence type="ECO:0000313" key="1">
    <source>
        <dbReference type="EMBL" id="SFV88400.1"/>
    </source>
</evidence>
<name>A0A1W1E351_9ZZZZ</name>
<dbReference type="EMBL" id="FPIA01000041">
    <property type="protein sequence ID" value="SFV88400.1"/>
    <property type="molecule type" value="Genomic_DNA"/>
</dbReference>